<feature type="chain" id="PRO_5046262631" description="Secreted protein" evidence="2">
    <location>
        <begin position="27"/>
        <end position="87"/>
    </location>
</feature>
<keyword evidence="4" id="KW-1185">Reference proteome</keyword>
<feature type="region of interest" description="Disordered" evidence="1">
    <location>
        <begin position="39"/>
        <end position="87"/>
    </location>
</feature>
<gene>
    <name evidence="3" type="ORF">Alo02nite_80540</name>
</gene>
<evidence type="ECO:0000313" key="4">
    <source>
        <dbReference type="Proteomes" id="UP000631312"/>
    </source>
</evidence>
<dbReference type="EMBL" id="BOMP01000156">
    <property type="protein sequence ID" value="GIE45156.1"/>
    <property type="molecule type" value="Genomic_DNA"/>
</dbReference>
<evidence type="ECO:0000313" key="3">
    <source>
        <dbReference type="EMBL" id="GIE45156.1"/>
    </source>
</evidence>
<evidence type="ECO:0000256" key="1">
    <source>
        <dbReference type="SAM" id="MobiDB-lite"/>
    </source>
</evidence>
<organism evidence="3 4">
    <name type="scientific">Actinoplanes lobatus</name>
    <dbReference type="NCBI Taxonomy" id="113568"/>
    <lineage>
        <taxon>Bacteria</taxon>
        <taxon>Bacillati</taxon>
        <taxon>Actinomycetota</taxon>
        <taxon>Actinomycetes</taxon>
        <taxon>Micromonosporales</taxon>
        <taxon>Micromonosporaceae</taxon>
        <taxon>Actinoplanes</taxon>
    </lineage>
</organism>
<keyword evidence="2" id="KW-0732">Signal</keyword>
<reference evidence="3 4" key="1">
    <citation type="submission" date="2021-01" db="EMBL/GenBank/DDBJ databases">
        <title>Whole genome shotgun sequence of Actinoplanes lobatus NBRC 12513.</title>
        <authorList>
            <person name="Komaki H."/>
            <person name="Tamura T."/>
        </authorList>
    </citation>
    <scope>NUCLEOTIDE SEQUENCE [LARGE SCALE GENOMIC DNA]</scope>
    <source>
        <strain evidence="3 4">NBRC 12513</strain>
    </source>
</reference>
<evidence type="ECO:0000256" key="2">
    <source>
        <dbReference type="SAM" id="SignalP"/>
    </source>
</evidence>
<evidence type="ECO:0008006" key="5">
    <source>
        <dbReference type="Google" id="ProtNLM"/>
    </source>
</evidence>
<sequence>MSDLLIATAVLAALSLIGAAISLAEADDRINDLLAHVDPSHPAAATTPGNRPDGLNDRSAHVPHHRPSGQRPDGARAGRGAGYDHRP</sequence>
<proteinExistence type="predicted"/>
<accession>A0ABQ4AVU5</accession>
<name>A0ABQ4AVU5_9ACTN</name>
<dbReference type="Proteomes" id="UP000631312">
    <property type="component" value="Unassembled WGS sequence"/>
</dbReference>
<feature type="signal peptide" evidence="2">
    <location>
        <begin position="1"/>
        <end position="26"/>
    </location>
</feature>
<comment type="caution">
    <text evidence="3">The sequence shown here is derived from an EMBL/GenBank/DDBJ whole genome shotgun (WGS) entry which is preliminary data.</text>
</comment>
<protein>
    <recommendedName>
        <fullName evidence="5">Secreted protein</fullName>
    </recommendedName>
</protein>